<evidence type="ECO:0000313" key="2">
    <source>
        <dbReference type="EMBL" id="VDM72434.1"/>
    </source>
</evidence>
<dbReference type="Proteomes" id="UP000270094">
    <property type="component" value="Unassembled WGS sequence"/>
</dbReference>
<evidence type="ECO:0000256" key="1">
    <source>
        <dbReference type="SAM" id="MobiDB-lite"/>
    </source>
</evidence>
<name>A0A3P7J3I8_STRVU</name>
<proteinExistence type="predicted"/>
<feature type="region of interest" description="Disordered" evidence="1">
    <location>
        <begin position="67"/>
        <end position="89"/>
    </location>
</feature>
<accession>A0A3P7J3I8</accession>
<reference evidence="2 3" key="1">
    <citation type="submission" date="2018-11" db="EMBL/GenBank/DDBJ databases">
        <authorList>
            <consortium name="Pathogen Informatics"/>
        </authorList>
    </citation>
    <scope>NUCLEOTIDE SEQUENCE [LARGE SCALE GENOMIC DNA]</scope>
</reference>
<organism evidence="2 3">
    <name type="scientific">Strongylus vulgaris</name>
    <name type="common">Blood worm</name>
    <dbReference type="NCBI Taxonomy" id="40348"/>
    <lineage>
        <taxon>Eukaryota</taxon>
        <taxon>Metazoa</taxon>
        <taxon>Ecdysozoa</taxon>
        <taxon>Nematoda</taxon>
        <taxon>Chromadorea</taxon>
        <taxon>Rhabditida</taxon>
        <taxon>Rhabditina</taxon>
        <taxon>Rhabditomorpha</taxon>
        <taxon>Strongyloidea</taxon>
        <taxon>Strongylidae</taxon>
        <taxon>Strongylus</taxon>
    </lineage>
</organism>
<dbReference type="EMBL" id="UYYB01025338">
    <property type="protein sequence ID" value="VDM72434.1"/>
    <property type="molecule type" value="Genomic_DNA"/>
</dbReference>
<keyword evidence="3" id="KW-1185">Reference proteome</keyword>
<evidence type="ECO:0000313" key="3">
    <source>
        <dbReference type="Proteomes" id="UP000270094"/>
    </source>
</evidence>
<dbReference type="OrthoDB" id="5860707at2759"/>
<feature type="region of interest" description="Disordered" evidence="1">
    <location>
        <begin position="42"/>
        <end position="61"/>
    </location>
</feature>
<dbReference type="AlphaFoldDB" id="A0A3P7J3I8"/>
<gene>
    <name evidence="2" type="ORF">SVUK_LOCUS7432</name>
</gene>
<sequence length="89" mass="9728">MAGKCNPSSIMVQVREGGGRVAQLSSNSQTNDAYVQKRYEASTIRLSEQPPPPPTLAERYPDNYEDVGMDVESSRSSCISDYEHGDNTG</sequence>
<protein>
    <submittedName>
        <fullName evidence="2">Uncharacterized protein</fullName>
    </submittedName>
</protein>